<name>M3A0V0_PSEFD</name>
<sequence length="311" mass="35568">SLFAFCAHQMAAGELRRSTRARMQVKFYKHEQAEQAADSAPRKRKQLNTLRIDDSEDEDEADVVVHSADSSDERPTKEQRKQSSKKSSKKSTAKATWHAEVAEKRIAARLNDIDKLQQGEKEHRLLDYVEDEDDLTEKYLSALKKVDKEKMFVLDRVREVHNDCYTNIEDCPCETLSVAGSKGNVYTVTISHLMTCNCPVSIWQKKGEESVCKHIIYVLHKILKAPEHLKYQQALLTRELKELFAHAPRLPSEIAEETVKDGNRKEATGECPICFEGFEESDDLTWCRAACGNNLHVACFQQWERAKNPVT</sequence>
<evidence type="ECO:0000313" key="5">
    <source>
        <dbReference type="Proteomes" id="UP000016932"/>
    </source>
</evidence>
<dbReference type="GO" id="GO:0061630">
    <property type="term" value="F:ubiquitin protein ligase activity"/>
    <property type="evidence" value="ECO:0007669"/>
    <property type="project" value="InterPro"/>
</dbReference>
<dbReference type="HOGENOM" id="CLU_037984_2_0_1"/>
<evidence type="ECO:0000256" key="2">
    <source>
        <dbReference type="SAM" id="MobiDB-lite"/>
    </source>
</evidence>
<dbReference type="PROSITE" id="PS50966">
    <property type="entry name" value="ZF_SWIM"/>
    <property type="match status" value="1"/>
</dbReference>
<feature type="region of interest" description="Disordered" evidence="2">
    <location>
        <begin position="30"/>
        <end position="97"/>
    </location>
</feature>
<feature type="compositionally biased region" description="Basic residues" evidence="2">
    <location>
        <begin position="82"/>
        <end position="92"/>
    </location>
</feature>
<keyword evidence="1" id="KW-0479">Metal-binding</keyword>
<feature type="compositionally biased region" description="Basic and acidic residues" evidence="2">
    <location>
        <begin position="69"/>
        <end position="81"/>
    </location>
</feature>
<evidence type="ECO:0000256" key="1">
    <source>
        <dbReference type="PROSITE-ProRule" id="PRU00325"/>
    </source>
</evidence>
<dbReference type="VEuPathDB" id="FungiDB:MYCFIDRAFT_82850"/>
<dbReference type="InterPro" id="IPR039903">
    <property type="entry name" value="Zswim2"/>
</dbReference>
<dbReference type="InterPro" id="IPR013083">
    <property type="entry name" value="Znf_RING/FYVE/PHD"/>
</dbReference>
<dbReference type="GeneID" id="19341984"/>
<feature type="non-terminal residue" evidence="4">
    <location>
        <position position="311"/>
    </location>
</feature>
<gene>
    <name evidence="4" type="ORF">MYCFIDRAFT_82850</name>
</gene>
<dbReference type="KEGG" id="pfj:MYCFIDRAFT_82850"/>
<organism evidence="4 5">
    <name type="scientific">Pseudocercospora fijiensis (strain CIRAD86)</name>
    <name type="common">Black leaf streak disease fungus</name>
    <name type="synonym">Mycosphaerella fijiensis</name>
    <dbReference type="NCBI Taxonomy" id="383855"/>
    <lineage>
        <taxon>Eukaryota</taxon>
        <taxon>Fungi</taxon>
        <taxon>Dikarya</taxon>
        <taxon>Ascomycota</taxon>
        <taxon>Pezizomycotina</taxon>
        <taxon>Dothideomycetes</taxon>
        <taxon>Dothideomycetidae</taxon>
        <taxon>Mycosphaerellales</taxon>
        <taxon>Mycosphaerellaceae</taxon>
        <taxon>Pseudocercospora</taxon>
    </lineage>
</organism>
<dbReference type="AlphaFoldDB" id="M3A0V0"/>
<dbReference type="Gene3D" id="3.30.40.10">
    <property type="entry name" value="Zinc/RING finger domain, C3HC4 (zinc finger)"/>
    <property type="match status" value="1"/>
</dbReference>
<dbReference type="Proteomes" id="UP000016932">
    <property type="component" value="Unassembled WGS sequence"/>
</dbReference>
<dbReference type="OrthoDB" id="2122982at2759"/>
<dbReference type="GO" id="GO:0008270">
    <property type="term" value="F:zinc ion binding"/>
    <property type="evidence" value="ECO:0007669"/>
    <property type="project" value="UniProtKB-KW"/>
</dbReference>
<reference evidence="4 5" key="1">
    <citation type="journal article" date="2012" name="PLoS Pathog.">
        <title>Diverse lifestyles and strategies of plant pathogenesis encoded in the genomes of eighteen Dothideomycetes fungi.</title>
        <authorList>
            <person name="Ohm R.A."/>
            <person name="Feau N."/>
            <person name="Henrissat B."/>
            <person name="Schoch C.L."/>
            <person name="Horwitz B.A."/>
            <person name="Barry K.W."/>
            <person name="Condon B.J."/>
            <person name="Copeland A.C."/>
            <person name="Dhillon B."/>
            <person name="Glaser F."/>
            <person name="Hesse C.N."/>
            <person name="Kosti I."/>
            <person name="LaButti K."/>
            <person name="Lindquist E.A."/>
            <person name="Lucas S."/>
            <person name="Salamov A.A."/>
            <person name="Bradshaw R.E."/>
            <person name="Ciuffetti L."/>
            <person name="Hamelin R.C."/>
            <person name="Kema G.H.J."/>
            <person name="Lawrence C."/>
            <person name="Scott J.A."/>
            <person name="Spatafora J.W."/>
            <person name="Turgeon B.G."/>
            <person name="de Wit P.J.G.M."/>
            <person name="Zhong S."/>
            <person name="Goodwin S.B."/>
            <person name="Grigoriev I.V."/>
        </authorList>
    </citation>
    <scope>NUCLEOTIDE SEQUENCE [LARGE SCALE GENOMIC DNA]</scope>
    <source>
        <strain evidence="4 5">CIRAD86</strain>
    </source>
</reference>
<keyword evidence="1" id="KW-0863">Zinc-finger</keyword>
<dbReference type="eggNOG" id="ENOG502RZA9">
    <property type="taxonomic scope" value="Eukaryota"/>
</dbReference>
<keyword evidence="5" id="KW-1185">Reference proteome</keyword>
<protein>
    <recommendedName>
        <fullName evidence="3">SWIM-type domain-containing protein</fullName>
    </recommendedName>
</protein>
<dbReference type="EMBL" id="KB446557">
    <property type="protein sequence ID" value="EME84759.1"/>
    <property type="molecule type" value="Genomic_DNA"/>
</dbReference>
<feature type="domain" description="SWIM-type" evidence="3">
    <location>
        <begin position="186"/>
        <end position="223"/>
    </location>
</feature>
<dbReference type="RefSeq" id="XP_007924348.1">
    <property type="nucleotide sequence ID" value="XM_007926157.1"/>
</dbReference>
<accession>M3A0V0</accession>
<evidence type="ECO:0000259" key="3">
    <source>
        <dbReference type="PROSITE" id="PS50966"/>
    </source>
</evidence>
<dbReference type="PANTHER" id="PTHR21540:SF0">
    <property type="entry name" value="PHD FAMILY PROTEIN"/>
    <property type="match status" value="1"/>
</dbReference>
<proteinExistence type="predicted"/>
<dbReference type="PANTHER" id="PTHR21540">
    <property type="entry name" value="RING FINGER AND SWIM DOMAIN-CONTAINING PROTEIN 2"/>
    <property type="match status" value="1"/>
</dbReference>
<feature type="non-terminal residue" evidence="4">
    <location>
        <position position="1"/>
    </location>
</feature>
<evidence type="ECO:0000313" key="4">
    <source>
        <dbReference type="EMBL" id="EME84759.1"/>
    </source>
</evidence>
<dbReference type="InterPro" id="IPR007527">
    <property type="entry name" value="Znf_SWIM"/>
</dbReference>
<keyword evidence="1" id="KW-0862">Zinc</keyword>
<dbReference type="SUPFAM" id="SSF57850">
    <property type="entry name" value="RING/U-box"/>
    <property type="match status" value="1"/>
</dbReference>